<dbReference type="InterPro" id="IPR036388">
    <property type="entry name" value="WH-like_DNA-bd_sf"/>
</dbReference>
<dbReference type="SUPFAM" id="SSF46785">
    <property type="entry name" value="Winged helix' DNA-binding domain"/>
    <property type="match status" value="1"/>
</dbReference>
<comment type="caution">
    <text evidence="1">The sequence shown here is derived from an EMBL/GenBank/DDBJ whole genome shotgun (WGS) entry which is preliminary data.</text>
</comment>
<dbReference type="InterPro" id="IPR036390">
    <property type="entry name" value="WH_DNA-bd_sf"/>
</dbReference>
<gene>
    <name evidence="1" type="ORF">IXC47_08305</name>
</gene>
<keyword evidence="2" id="KW-1185">Reference proteome</keyword>
<sequence>MKTHAADTSIACYHGIVQDKKGAQHALILAAMSAGVTYSMQELAARTGLQTSTLSARLFELRESGSVEHAQKRRCSISGVTIEPHRLAAVQGALFQ</sequence>
<dbReference type="Proteomes" id="UP000657372">
    <property type="component" value="Unassembled WGS sequence"/>
</dbReference>
<dbReference type="EMBL" id="JADOEL010000005">
    <property type="protein sequence ID" value="MBF8177679.1"/>
    <property type="molecule type" value="Genomic_DNA"/>
</dbReference>
<name>A0ABS0ESE4_9BURK</name>
<proteinExistence type="predicted"/>
<dbReference type="Gene3D" id="1.10.10.10">
    <property type="entry name" value="Winged helix-like DNA-binding domain superfamily/Winged helix DNA-binding domain"/>
    <property type="match status" value="1"/>
</dbReference>
<reference evidence="1 2" key="1">
    <citation type="submission" date="2020-11" db="EMBL/GenBank/DDBJ databases">
        <title>WGS of Herminiimonas contaminans strain Marseille-Q4544 isolated from planarians Schmidtea mediterranea.</title>
        <authorList>
            <person name="Kangale L."/>
        </authorList>
    </citation>
    <scope>NUCLEOTIDE SEQUENCE [LARGE SCALE GENOMIC DNA]</scope>
    <source>
        <strain evidence="1 2">Marseille-Q4544</strain>
    </source>
</reference>
<evidence type="ECO:0000313" key="2">
    <source>
        <dbReference type="Proteomes" id="UP000657372"/>
    </source>
</evidence>
<organism evidence="1 2">
    <name type="scientific">Herminiimonas contaminans</name>
    <dbReference type="NCBI Taxonomy" id="1111140"/>
    <lineage>
        <taxon>Bacteria</taxon>
        <taxon>Pseudomonadati</taxon>
        <taxon>Pseudomonadota</taxon>
        <taxon>Betaproteobacteria</taxon>
        <taxon>Burkholderiales</taxon>
        <taxon>Oxalobacteraceae</taxon>
        <taxon>Herminiimonas</taxon>
    </lineage>
</organism>
<evidence type="ECO:0000313" key="1">
    <source>
        <dbReference type="EMBL" id="MBF8177679.1"/>
    </source>
</evidence>
<dbReference type="Pfam" id="PF13412">
    <property type="entry name" value="HTH_24"/>
    <property type="match status" value="1"/>
</dbReference>
<dbReference type="RefSeq" id="WP_195875271.1">
    <property type="nucleotide sequence ID" value="NZ_JADOEL010000005.1"/>
</dbReference>
<protein>
    <submittedName>
        <fullName evidence="1">Winged helix-turn-helix domain-containing protein</fullName>
    </submittedName>
</protein>
<accession>A0ABS0ESE4</accession>